<dbReference type="Proteomes" id="UP000824048">
    <property type="component" value="Unassembled WGS sequence"/>
</dbReference>
<evidence type="ECO:0000313" key="3">
    <source>
        <dbReference type="Proteomes" id="UP000824048"/>
    </source>
</evidence>
<dbReference type="Pfam" id="PF06605">
    <property type="entry name" value="Prophage_tail"/>
    <property type="match status" value="1"/>
</dbReference>
<dbReference type="InterPro" id="IPR010572">
    <property type="entry name" value="Tail_dom"/>
</dbReference>
<evidence type="ECO:0000313" key="2">
    <source>
        <dbReference type="EMBL" id="HIZ41389.1"/>
    </source>
</evidence>
<comment type="caution">
    <text evidence="2">The sequence shown here is derived from an EMBL/GenBank/DDBJ whole genome shotgun (WGS) entry which is preliminary data.</text>
</comment>
<accession>A0A9D2EPB7</accession>
<reference evidence="2" key="2">
    <citation type="submission" date="2021-04" db="EMBL/GenBank/DDBJ databases">
        <authorList>
            <person name="Gilroy R."/>
        </authorList>
    </citation>
    <scope>NUCLEOTIDE SEQUENCE</scope>
    <source>
        <strain evidence="2">ChiSxjej1B13-11774</strain>
    </source>
</reference>
<protein>
    <submittedName>
        <fullName evidence="2">Phage tail protein</fullName>
    </submittedName>
</protein>
<organism evidence="2 3">
    <name type="scientific">Candidatus Gemmiger excrementigallinarum</name>
    <dbReference type="NCBI Taxonomy" id="2838609"/>
    <lineage>
        <taxon>Bacteria</taxon>
        <taxon>Bacillati</taxon>
        <taxon>Bacillota</taxon>
        <taxon>Clostridia</taxon>
        <taxon>Eubacteriales</taxon>
        <taxon>Gemmiger</taxon>
    </lineage>
</organism>
<name>A0A9D2EPB7_9FIRM</name>
<feature type="domain" description="Tail spike" evidence="1">
    <location>
        <begin position="105"/>
        <end position="330"/>
    </location>
</feature>
<evidence type="ECO:0000259" key="1">
    <source>
        <dbReference type="Pfam" id="PF06605"/>
    </source>
</evidence>
<proteinExistence type="predicted"/>
<dbReference type="AlphaFoldDB" id="A0A9D2EPB7"/>
<gene>
    <name evidence="2" type="ORF">H9811_02385</name>
</gene>
<dbReference type="EMBL" id="DXBP01000018">
    <property type="protein sequence ID" value="HIZ41389.1"/>
    <property type="molecule type" value="Genomic_DNA"/>
</dbReference>
<sequence>MLEIMQDGAMQALNTDDYYIQEEWNGANNLLHLSLPKGHPQMLALRERTQVYDSEDSQVYRVSKYDRGKSTLDLEAELDLDSLCAGALIGWDNRADADGTQWFPLGDTVTAMLDGTGWTVDDQSARVDVQQMEPFNGTPLEAITQALEVWGGDLGAQYDNAKKIVHLVSPSQRPLTGAYLTEDLNLLEAPQVRGKAPRGEYYNRLYLIGADGLLLPGDHYVEERAASEPIVSHVEANEEIEDVDTLKAIAQSMVKAAAAIQRSYACKVADLYRLRPKEYAHLEIALYDKVILIDRDERTRSYQEIARFRRYPQHPEKNEVTLSAIPSTLSASTKKAASLAKDAASTAYGVKSYAKEQIGLLNSSITAMNSRIELLNSEIITRTSRVDINNKTLYINPQGRMGTKGTVGGHYALYKGSSETVDLVHSVTFTPIVNVMTYDLWRLWFCNGLFIGYTDPSWIFSDGGDITEWSGT</sequence>
<reference evidence="2" key="1">
    <citation type="journal article" date="2021" name="PeerJ">
        <title>Extensive microbial diversity within the chicken gut microbiome revealed by metagenomics and culture.</title>
        <authorList>
            <person name="Gilroy R."/>
            <person name="Ravi A."/>
            <person name="Getino M."/>
            <person name="Pursley I."/>
            <person name="Horton D.L."/>
            <person name="Alikhan N.F."/>
            <person name="Baker D."/>
            <person name="Gharbi K."/>
            <person name="Hall N."/>
            <person name="Watson M."/>
            <person name="Adriaenssens E.M."/>
            <person name="Foster-Nyarko E."/>
            <person name="Jarju S."/>
            <person name="Secka A."/>
            <person name="Antonio M."/>
            <person name="Oren A."/>
            <person name="Chaudhuri R.R."/>
            <person name="La Ragione R."/>
            <person name="Hildebrand F."/>
            <person name="Pallen M.J."/>
        </authorList>
    </citation>
    <scope>NUCLEOTIDE SEQUENCE</scope>
    <source>
        <strain evidence="2">ChiSxjej1B13-11774</strain>
    </source>
</reference>